<evidence type="ECO:0000313" key="1">
    <source>
        <dbReference type="EMBL" id="OAE31356.1"/>
    </source>
</evidence>
<dbReference type="Proteomes" id="UP000077202">
    <property type="component" value="Unassembled WGS sequence"/>
</dbReference>
<proteinExistence type="predicted"/>
<protein>
    <submittedName>
        <fullName evidence="1">Uncharacterized protein</fullName>
    </submittedName>
</protein>
<dbReference type="AlphaFoldDB" id="A0A176WGT1"/>
<gene>
    <name evidence="1" type="ORF">AXG93_4510s1320</name>
</gene>
<evidence type="ECO:0000313" key="2">
    <source>
        <dbReference type="Proteomes" id="UP000077202"/>
    </source>
</evidence>
<name>A0A176WGT1_MARPO</name>
<sequence>MQWYSSIFCLRQKIEQWIQVLGRVQVKRLHRSAETPCGSGANANSEAFADEEHDDVAAGVWVAGSEDDWPSKWRLSAKLPSDVLKEKPLEEGEEEEDQTET</sequence>
<comment type="caution">
    <text evidence="1">The sequence shown here is derived from an EMBL/GenBank/DDBJ whole genome shotgun (WGS) entry which is preliminary data.</text>
</comment>
<reference evidence="1" key="1">
    <citation type="submission" date="2016-03" db="EMBL/GenBank/DDBJ databases">
        <title>Mechanisms controlling the formation of the plant cell surface in tip-growing cells are functionally conserved among land plants.</title>
        <authorList>
            <person name="Honkanen S."/>
            <person name="Jones V.A."/>
            <person name="Morieri G."/>
            <person name="Champion C."/>
            <person name="Hetherington A.J."/>
            <person name="Kelly S."/>
            <person name="Saint-Marcoux D."/>
            <person name="Proust H."/>
            <person name="Prescott H."/>
            <person name="Dolan L."/>
        </authorList>
    </citation>
    <scope>NUCLEOTIDE SEQUENCE [LARGE SCALE GENOMIC DNA]</scope>
    <source>
        <tissue evidence="1">Whole gametophyte</tissue>
    </source>
</reference>
<dbReference type="EMBL" id="LVLJ01001114">
    <property type="protein sequence ID" value="OAE31356.1"/>
    <property type="molecule type" value="Genomic_DNA"/>
</dbReference>
<keyword evidence="2" id="KW-1185">Reference proteome</keyword>
<organism evidence="1 2">
    <name type="scientific">Marchantia polymorpha subsp. ruderalis</name>
    <dbReference type="NCBI Taxonomy" id="1480154"/>
    <lineage>
        <taxon>Eukaryota</taxon>
        <taxon>Viridiplantae</taxon>
        <taxon>Streptophyta</taxon>
        <taxon>Embryophyta</taxon>
        <taxon>Marchantiophyta</taxon>
        <taxon>Marchantiopsida</taxon>
        <taxon>Marchantiidae</taxon>
        <taxon>Marchantiales</taxon>
        <taxon>Marchantiaceae</taxon>
        <taxon>Marchantia</taxon>
    </lineage>
</organism>
<accession>A0A176WGT1</accession>